<reference evidence="1 2" key="1">
    <citation type="submission" date="2015-03" db="EMBL/GenBank/DDBJ databases">
        <authorList>
            <person name="Lepp D."/>
            <person name="Hassan Y.I."/>
            <person name="Li X.-Z."/>
            <person name="Zhou T."/>
        </authorList>
    </citation>
    <scope>NUCLEOTIDE SEQUENCE [LARGE SCALE GENOMIC DNA]</scope>
    <source>
        <strain evidence="1 2">Cr7-05</strain>
    </source>
</reference>
<accession>A0ABR5DWY6</accession>
<sequence>MAAHWLIVDADRAEPKVLRAERARTILDMVSIRVRLAEADDRAIPGHWEGGLLAGAKDTNIATLVTRASE</sequence>
<gene>
    <name evidence="1" type="ORF">WH91_13580</name>
</gene>
<evidence type="ECO:0000313" key="2">
    <source>
        <dbReference type="Proteomes" id="UP000033519"/>
    </source>
</evidence>
<proteinExistence type="predicted"/>
<keyword evidence="2" id="KW-1185">Reference proteome</keyword>
<protein>
    <submittedName>
        <fullName evidence="1">Uncharacterized protein</fullName>
    </submittedName>
</protein>
<comment type="caution">
    <text evidence="1">The sequence shown here is derived from an EMBL/GenBank/DDBJ whole genome shotgun (WGS) entry which is preliminary data.</text>
</comment>
<dbReference type="EMBL" id="LAPV01000132">
    <property type="protein sequence ID" value="KKC32537.1"/>
    <property type="molecule type" value="Genomic_DNA"/>
</dbReference>
<organism evidence="1 2">
    <name type="scientific">Devosia psychrophila</name>
    <dbReference type="NCBI Taxonomy" id="728005"/>
    <lineage>
        <taxon>Bacteria</taxon>
        <taxon>Pseudomonadati</taxon>
        <taxon>Pseudomonadota</taxon>
        <taxon>Alphaproteobacteria</taxon>
        <taxon>Hyphomicrobiales</taxon>
        <taxon>Devosiaceae</taxon>
        <taxon>Devosia</taxon>
    </lineage>
</organism>
<name>A0ABR5DWY6_9HYPH</name>
<evidence type="ECO:0000313" key="1">
    <source>
        <dbReference type="EMBL" id="KKC32537.1"/>
    </source>
</evidence>
<dbReference type="Proteomes" id="UP000033519">
    <property type="component" value="Unassembled WGS sequence"/>
</dbReference>